<keyword evidence="3" id="KW-1185">Reference proteome</keyword>
<accession>A0AAD4KEI9</accession>
<dbReference type="EMBL" id="JAJTJA010000016">
    <property type="protein sequence ID" value="KAH8689160.1"/>
    <property type="molecule type" value="Genomic_DNA"/>
</dbReference>
<feature type="compositionally biased region" description="Polar residues" evidence="1">
    <location>
        <begin position="597"/>
        <end position="609"/>
    </location>
</feature>
<dbReference type="GeneID" id="70247922"/>
<dbReference type="PANTHER" id="PTHR40788:SF1">
    <property type="entry name" value="IPA PROTEIN"/>
    <property type="match status" value="1"/>
</dbReference>
<reference evidence="2" key="1">
    <citation type="submission" date="2021-12" db="EMBL/GenBank/DDBJ databases">
        <title>Convergent genome expansion in fungi linked to evolution of root-endophyte symbiosis.</title>
        <authorList>
            <consortium name="DOE Joint Genome Institute"/>
            <person name="Ke Y.-H."/>
            <person name="Bonito G."/>
            <person name="Liao H.-L."/>
            <person name="Looney B."/>
            <person name="Rojas-Flechas A."/>
            <person name="Nash J."/>
            <person name="Hameed K."/>
            <person name="Schadt C."/>
            <person name="Martin F."/>
            <person name="Crous P.W."/>
            <person name="Miettinen O."/>
            <person name="Magnuson J.K."/>
            <person name="Labbe J."/>
            <person name="Jacobson D."/>
            <person name="Doktycz M.J."/>
            <person name="Veneault-Fourrey C."/>
            <person name="Kuo A."/>
            <person name="Mondo S."/>
            <person name="Calhoun S."/>
            <person name="Riley R."/>
            <person name="Ohm R."/>
            <person name="LaButti K."/>
            <person name="Andreopoulos B."/>
            <person name="Pangilinan J."/>
            <person name="Nolan M."/>
            <person name="Tritt A."/>
            <person name="Clum A."/>
            <person name="Lipzen A."/>
            <person name="Daum C."/>
            <person name="Barry K."/>
            <person name="Grigoriev I.V."/>
            <person name="Vilgalys R."/>
        </authorList>
    </citation>
    <scope>NUCLEOTIDE SEQUENCE</scope>
    <source>
        <strain evidence="2">PMI_201</strain>
    </source>
</reference>
<evidence type="ECO:0000313" key="2">
    <source>
        <dbReference type="EMBL" id="KAH8689160.1"/>
    </source>
</evidence>
<evidence type="ECO:0000256" key="1">
    <source>
        <dbReference type="SAM" id="MobiDB-lite"/>
    </source>
</evidence>
<comment type="caution">
    <text evidence="2">The sequence shown here is derived from an EMBL/GenBank/DDBJ whole genome shotgun (WGS) entry which is preliminary data.</text>
</comment>
<dbReference type="RefSeq" id="XP_046065586.1">
    <property type="nucleotide sequence ID" value="XM_046217635.1"/>
</dbReference>
<dbReference type="AlphaFoldDB" id="A0AAD4KEI9"/>
<dbReference type="Proteomes" id="UP001201262">
    <property type="component" value="Unassembled WGS sequence"/>
</dbReference>
<proteinExistence type="predicted"/>
<protein>
    <recommendedName>
        <fullName evidence="4">Ipa protein</fullName>
    </recommendedName>
</protein>
<organism evidence="2 3">
    <name type="scientific">Talaromyces proteolyticus</name>
    <dbReference type="NCBI Taxonomy" id="1131652"/>
    <lineage>
        <taxon>Eukaryota</taxon>
        <taxon>Fungi</taxon>
        <taxon>Dikarya</taxon>
        <taxon>Ascomycota</taxon>
        <taxon>Pezizomycotina</taxon>
        <taxon>Eurotiomycetes</taxon>
        <taxon>Eurotiomycetidae</taxon>
        <taxon>Eurotiales</taxon>
        <taxon>Trichocomaceae</taxon>
        <taxon>Talaromyces</taxon>
        <taxon>Talaromyces sect. Bacilispori</taxon>
    </lineage>
</organism>
<feature type="region of interest" description="Disordered" evidence="1">
    <location>
        <begin position="555"/>
        <end position="620"/>
    </location>
</feature>
<gene>
    <name evidence="2" type="ORF">BGW36DRAFT_391921</name>
</gene>
<sequence>MHQLQGGKPDLIKQLHKDLARKWRVHGSRVTQIWRSLKQVQREKAIRAGAARREVLKDPTDTSLGSIYKLIPEWNIRDLTKLGSDYLLDILRHRATTSLCEQYAEGANGEPGDAPFIFNSMEVNNLRHVNEFKHCFTLFMDEDTFGKSYSAKDAAAYRKTLSDLSFAVEKGVLVPQSTGELILERLMYLLQGLNIVIEDILEAGASESQKAKPAAKKSEEATRAALSNLSLGPKQEKPSLLSTINSALDQKICLEEYLQLCRTSPSFLASAVNYWFYSRPEMIPDEKGRVIPTTTDKYISISVFEAIHNAITVAATWDFIYQLLQIVEKNPQNQLYKTILLQELSNVCNFEFERVLKQFKRYVQIHYGQKHFKRISGVYDNGVARVNLKTKPESIMMQNPQLHHKLRLCQPKTDVTAAVTWIQKLDDLHRSHPDTEIEMLGSESEAFGDIAVTAVFIQSLSRAVSLPPASAKRGQMYISRLKALMAELDLLKTEVDLADFAAPIDGLTEPGMAEEALKTLDKFTREKTGTQIGFLYEDLNDRCLADLETYYKSIKESSGQQPKVETSWPPLDGEAVPKSLLVQQRKEKSKTRPPHSSVYNINPDTTGSDTETENEVPPPPVFKVKQQTAEVFSTLFSKADLRGSVNWDAFTGAMADLKFSVMPRYGSVFAFYPSEDMNVQQSFTVHRPHQSRIEGHILLRFAGRLKRLYGWDEKSFQVV</sequence>
<evidence type="ECO:0000313" key="3">
    <source>
        <dbReference type="Proteomes" id="UP001201262"/>
    </source>
</evidence>
<evidence type="ECO:0008006" key="4">
    <source>
        <dbReference type="Google" id="ProtNLM"/>
    </source>
</evidence>
<dbReference type="PANTHER" id="PTHR40788">
    <property type="entry name" value="CLR5 DOMAIN-CONTAINING PROTEIN-RELATED"/>
    <property type="match status" value="1"/>
</dbReference>
<name>A0AAD4KEI9_9EURO</name>